<accession>A0A1I1LXY0</accession>
<dbReference type="STRING" id="574651.SAMN04487968_11167"/>
<sequence>MTALTITLACVAVIAAAVAVLALAALRRAHGDAAREATGLRMRLDALEAGLMGPEPTAVARPAQEYVITHLGEPEPDADEASVPVRLAPPAFADAVLRETVVQAASLVQGVRRALAPETRHRIRFEMRREVKRSRKARKVEVKEALRAYRAGQRETEGAA</sequence>
<proteinExistence type="predicted"/>
<name>A0A1I1LXY0_9ACTN</name>
<keyword evidence="2" id="KW-1185">Reference proteome</keyword>
<dbReference type="EMBL" id="FOLB01000011">
    <property type="protein sequence ID" value="SFC77979.1"/>
    <property type="molecule type" value="Genomic_DNA"/>
</dbReference>
<evidence type="ECO:0000313" key="2">
    <source>
        <dbReference type="Proteomes" id="UP000198832"/>
    </source>
</evidence>
<protein>
    <submittedName>
        <fullName evidence="1">Uncharacterized protein</fullName>
    </submittedName>
</protein>
<dbReference type="AlphaFoldDB" id="A0A1I1LXY0"/>
<organism evidence="1 2">
    <name type="scientific">Nocardioides terrae</name>
    <dbReference type="NCBI Taxonomy" id="574651"/>
    <lineage>
        <taxon>Bacteria</taxon>
        <taxon>Bacillati</taxon>
        <taxon>Actinomycetota</taxon>
        <taxon>Actinomycetes</taxon>
        <taxon>Propionibacteriales</taxon>
        <taxon>Nocardioidaceae</taxon>
        <taxon>Nocardioides</taxon>
    </lineage>
</organism>
<dbReference type="RefSeq" id="WP_091125167.1">
    <property type="nucleotide sequence ID" value="NZ_FOLB01000011.1"/>
</dbReference>
<dbReference type="Proteomes" id="UP000198832">
    <property type="component" value="Unassembled WGS sequence"/>
</dbReference>
<reference evidence="1 2" key="1">
    <citation type="submission" date="2016-10" db="EMBL/GenBank/DDBJ databases">
        <authorList>
            <person name="de Groot N.N."/>
        </authorList>
    </citation>
    <scope>NUCLEOTIDE SEQUENCE [LARGE SCALE GENOMIC DNA]</scope>
    <source>
        <strain evidence="1 2">CGMCC 1.7056</strain>
    </source>
</reference>
<dbReference type="OrthoDB" id="3787531at2"/>
<evidence type="ECO:0000313" key="1">
    <source>
        <dbReference type="EMBL" id="SFC77979.1"/>
    </source>
</evidence>
<gene>
    <name evidence="1" type="ORF">SAMN04487968_11167</name>
</gene>